<organism evidence="1">
    <name type="scientific">Rhizophora mucronata</name>
    <name type="common">Asiatic mangrove</name>
    <dbReference type="NCBI Taxonomy" id="61149"/>
    <lineage>
        <taxon>Eukaryota</taxon>
        <taxon>Viridiplantae</taxon>
        <taxon>Streptophyta</taxon>
        <taxon>Embryophyta</taxon>
        <taxon>Tracheophyta</taxon>
        <taxon>Spermatophyta</taxon>
        <taxon>Magnoliopsida</taxon>
        <taxon>eudicotyledons</taxon>
        <taxon>Gunneridae</taxon>
        <taxon>Pentapetalae</taxon>
        <taxon>rosids</taxon>
        <taxon>fabids</taxon>
        <taxon>Malpighiales</taxon>
        <taxon>Rhizophoraceae</taxon>
        <taxon>Rhizophora</taxon>
    </lineage>
</organism>
<accession>A0A2P2IR60</accession>
<evidence type="ECO:0000313" key="1">
    <source>
        <dbReference type="EMBL" id="MBW83676.1"/>
    </source>
</evidence>
<protein>
    <submittedName>
        <fullName evidence="1">Uncharacterized protein MANES_10G017600</fullName>
    </submittedName>
</protein>
<dbReference type="EMBL" id="GGEC01003193">
    <property type="protein sequence ID" value="MBW83676.1"/>
    <property type="molecule type" value="Transcribed_RNA"/>
</dbReference>
<name>A0A2P2IR60_RHIMU</name>
<reference evidence="1" key="1">
    <citation type="submission" date="2018-02" db="EMBL/GenBank/DDBJ databases">
        <title>Rhizophora mucronata_Transcriptome.</title>
        <authorList>
            <person name="Meera S.P."/>
            <person name="Sreeshan A."/>
            <person name="Augustine A."/>
        </authorList>
    </citation>
    <scope>NUCLEOTIDE SEQUENCE</scope>
    <source>
        <tissue evidence="1">Leaf</tissue>
    </source>
</reference>
<dbReference type="AlphaFoldDB" id="A0A2P2IR60"/>
<proteinExistence type="predicted"/>
<sequence length="39" mass="4476">MHFLPSSAMSSLKNSKLQLAANSVCKHVWNCRHFSDLTW</sequence>